<proteinExistence type="inferred from homology"/>
<sequence length="120" mass="11992">MTTVSSTDAANSTASSSSSTVSSNGASTLGFEDFISLLTKQLTTQDPTAPTDNSQMVAQMAQFSTLSGITQLNTTASSVATKLGSLDNLASMGSSLESISTKLDSILAAQQAANGGSTTA</sequence>
<dbReference type="EMBL" id="JACIDX010000014">
    <property type="protein sequence ID" value="MBB3956531.1"/>
    <property type="molecule type" value="Genomic_DNA"/>
</dbReference>
<evidence type="ECO:0000256" key="5">
    <source>
        <dbReference type="SAM" id="MobiDB-lite"/>
    </source>
</evidence>
<keyword evidence="3" id="KW-1005">Bacterial flagellum biogenesis</keyword>
<name>A0A7W6G7P2_9SPHN</name>
<feature type="region of interest" description="Disordered" evidence="5">
    <location>
        <begin position="1"/>
        <end position="25"/>
    </location>
</feature>
<evidence type="ECO:0000256" key="4">
    <source>
        <dbReference type="ARBA" id="ARBA00024746"/>
    </source>
</evidence>
<comment type="similarity">
    <text evidence="1">Belongs to the FlgD family.</text>
</comment>
<evidence type="ECO:0000313" key="7">
    <source>
        <dbReference type="Proteomes" id="UP000548867"/>
    </source>
</evidence>
<dbReference type="GO" id="GO:0044781">
    <property type="term" value="P:bacterial-type flagellum organization"/>
    <property type="evidence" value="ECO:0007669"/>
    <property type="project" value="UniProtKB-KW"/>
</dbReference>
<protein>
    <recommendedName>
        <fullName evidence="2">Basal-body rod modification protein FlgD</fullName>
    </recommendedName>
</protein>
<gene>
    <name evidence="6" type="ORF">GGR38_003496</name>
</gene>
<comment type="function">
    <text evidence="4">Required for flagellar hook formation. May act as a scaffolding protein.</text>
</comment>
<keyword evidence="6" id="KW-0966">Cell projection</keyword>
<dbReference type="InterPro" id="IPR005648">
    <property type="entry name" value="FlgD"/>
</dbReference>
<comment type="caution">
    <text evidence="6">The sequence shown here is derived from an EMBL/GenBank/DDBJ whole genome shotgun (WGS) entry which is preliminary data.</text>
</comment>
<organism evidence="6 7">
    <name type="scientific">Novosphingobium sediminicola</name>
    <dbReference type="NCBI Taxonomy" id="563162"/>
    <lineage>
        <taxon>Bacteria</taxon>
        <taxon>Pseudomonadati</taxon>
        <taxon>Pseudomonadota</taxon>
        <taxon>Alphaproteobacteria</taxon>
        <taxon>Sphingomonadales</taxon>
        <taxon>Sphingomonadaceae</taxon>
        <taxon>Novosphingobium</taxon>
    </lineage>
</organism>
<accession>A0A7W6G7P2</accession>
<evidence type="ECO:0000313" key="6">
    <source>
        <dbReference type="EMBL" id="MBB3956531.1"/>
    </source>
</evidence>
<evidence type="ECO:0000256" key="3">
    <source>
        <dbReference type="ARBA" id="ARBA00022795"/>
    </source>
</evidence>
<dbReference type="RefSeq" id="WP_183627402.1">
    <property type="nucleotide sequence ID" value="NZ_JACIDX010000014.1"/>
</dbReference>
<evidence type="ECO:0000256" key="2">
    <source>
        <dbReference type="ARBA" id="ARBA00016013"/>
    </source>
</evidence>
<keyword evidence="6" id="KW-0969">Cilium</keyword>
<dbReference type="Pfam" id="PF03963">
    <property type="entry name" value="FlgD"/>
    <property type="match status" value="1"/>
</dbReference>
<reference evidence="6 7" key="1">
    <citation type="submission" date="2020-08" db="EMBL/GenBank/DDBJ databases">
        <title>Genomic Encyclopedia of Type Strains, Phase IV (KMG-IV): sequencing the most valuable type-strain genomes for metagenomic binning, comparative biology and taxonomic classification.</title>
        <authorList>
            <person name="Goeker M."/>
        </authorList>
    </citation>
    <scope>NUCLEOTIDE SEQUENCE [LARGE SCALE GENOMIC DNA]</scope>
    <source>
        <strain evidence="6 7">DSM 27057</strain>
    </source>
</reference>
<dbReference type="Proteomes" id="UP000548867">
    <property type="component" value="Unassembled WGS sequence"/>
</dbReference>
<evidence type="ECO:0000256" key="1">
    <source>
        <dbReference type="ARBA" id="ARBA00010577"/>
    </source>
</evidence>
<keyword evidence="7" id="KW-1185">Reference proteome</keyword>
<keyword evidence="6" id="KW-0282">Flagellum</keyword>
<dbReference type="AlphaFoldDB" id="A0A7W6G7P2"/>